<proteinExistence type="inferred from homology"/>
<dbReference type="PANTHER" id="PTHR11601">
    <property type="entry name" value="CYSTEINE DESULFURYLASE FAMILY MEMBER"/>
    <property type="match status" value="1"/>
</dbReference>
<feature type="region of interest" description="Disordered" evidence="3">
    <location>
        <begin position="293"/>
        <end position="318"/>
    </location>
</feature>
<evidence type="ECO:0000256" key="2">
    <source>
        <dbReference type="ARBA" id="ARBA00006490"/>
    </source>
</evidence>
<feature type="domain" description="Aminotransferase class V" evidence="4">
    <location>
        <begin position="68"/>
        <end position="177"/>
    </location>
</feature>
<evidence type="ECO:0000256" key="3">
    <source>
        <dbReference type="SAM" id="MobiDB-lite"/>
    </source>
</evidence>
<dbReference type="EMBL" id="CVQI01032385">
    <property type="protein sequence ID" value="CRK41089.1"/>
    <property type="molecule type" value="Genomic_DNA"/>
</dbReference>
<evidence type="ECO:0000313" key="6">
    <source>
        <dbReference type="Proteomes" id="UP000045706"/>
    </source>
</evidence>
<organism evidence="5 6">
    <name type="scientific">Verticillium longisporum</name>
    <name type="common">Verticillium dahliae var. longisporum</name>
    <dbReference type="NCBI Taxonomy" id="100787"/>
    <lineage>
        <taxon>Eukaryota</taxon>
        <taxon>Fungi</taxon>
        <taxon>Dikarya</taxon>
        <taxon>Ascomycota</taxon>
        <taxon>Pezizomycotina</taxon>
        <taxon>Sordariomycetes</taxon>
        <taxon>Hypocreomycetidae</taxon>
        <taxon>Glomerellales</taxon>
        <taxon>Plectosphaerellaceae</taxon>
        <taxon>Verticillium</taxon>
    </lineage>
</organism>
<dbReference type="Proteomes" id="UP000045706">
    <property type="component" value="Unassembled WGS sequence"/>
</dbReference>
<protein>
    <recommendedName>
        <fullName evidence="4">Aminotransferase class V domain-containing protein</fullName>
    </recommendedName>
</protein>
<dbReference type="Gene3D" id="3.90.1150.10">
    <property type="entry name" value="Aspartate Aminotransferase, domain 1"/>
    <property type="match status" value="1"/>
</dbReference>
<comment type="similarity">
    <text evidence="2">Belongs to the class-V pyridoxal-phosphate-dependent aminotransferase family. NifS/IscS subfamily.</text>
</comment>
<gene>
    <name evidence="5" type="ORF">BN1723_005027</name>
</gene>
<evidence type="ECO:0000313" key="5">
    <source>
        <dbReference type="EMBL" id="CRK41089.1"/>
    </source>
</evidence>
<dbReference type="InterPro" id="IPR015424">
    <property type="entry name" value="PyrdxlP-dep_Trfase"/>
</dbReference>
<dbReference type="InterPro" id="IPR015422">
    <property type="entry name" value="PyrdxlP-dep_Trfase_small"/>
</dbReference>
<dbReference type="GO" id="GO:0005829">
    <property type="term" value="C:cytosol"/>
    <property type="evidence" value="ECO:0007669"/>
    <property type="project" value="TreeGrafter"/>
</dbReference>
<dbReference type="GO" id="GO:0005739">
    <property type="term" value="C:mitochondrion"/>
    <property type="evidence" value="ECO:0007669"/>
    <property type="project" value="TreeGrafter"/>
</dbReference>
<dbReference type="GO" id="GO:0031071">
    <property type="term" value="F:cysteine desulfurase activity"/>
    <property type="evidence" value="ECO:0007669"/>
    <property type="project" value="TreeGrafter"/>
</dbReference>
<sequence>MSANDNTSTLKSYLDSATGAAQNLVGSITGNTADQNKGEAKQQKADAEYSASHATAKLPGFSASSSGAISSHKIYGPKGIGACYVRRRPRVRLDPIITGGGQERGLRSGTLAPPLIVGFGEACRIAYEEMEYDSKRIKALSDRLLGGLLSMEHTNQNGDPNHFYPGCVNVSFAYVEVLAPRLLIEENESYDRDLTKVPRLEDKIRLVRLLLDIQRAGDDLREALCALFVTSGLDGDENDELASFNITTTLKASARVLWAVTRRDLEERNRRLDMLRMRFLVVYLGIVAERAPPAVEKQSSPKEKERRQEREAEKLGTAAVAASKIPPAPTMAPTPAMLLSRALNEEIKRKPPLRRLTTQAIGHSSNARPGHRTGWAGVVEELQRSPKLQARHAFIERSIEQELALSKLP</sequence>
<dbReference type="GO" id="GO:0005634">
    <property type="term" value="C:nucleus"/>
    <property type="evidence" value="ECO:0007669"/>
    <property type="project" value="TreeGrafter"/>
</dbReference>
<evidence type="ECO:0000259" key="4">
    <source>
        <dbReference type="Pfam" id="PF00266"/>
    </source>
</evidence>
<dbReference type="InterPro" id="IPR000192">
    <property type="entry name" value="Aminotrans_V_dom"/>
</dbReference>
<dbReference type="GO" id="GO:0016226">
    <property type="term" value="P:iron-sulfur cluster assembly"/>
    <property type="evidence" value="ECO:0007669"/>
    <property type="project" value="TreeGrafter"/>
</dbReference>
<evidence type="ECO:0000256" key="1">
    <source>
        <dbReference type="ARBA" id="ARBA00001933"/>
    </source>
</evidence>
<reference evidence="6" key="1">
    <citation type="submission" date="2015-05" db="EMBL/GenBank/DDBJ databases">
        <authorList>
            <person name="Fogelqvist Johan"/>
        </authorList>
    </citation>
    <scope>NUCLEOTIDE SEQUENCE [LARGE SCALE GENOMIC DNA]</scope>
</reference>
<name>A0A0G4N402_VERLO</name>
<dbReference type="AlphaFoldDB" id="A0A0G4N402"/>
<comment type="cofactor">
    <cofactor evidence="1">
        <name>pyridoxal 5'-phosphate</name>
        <dbReference type="ChEBI" id="CHEBI:597326"/>
    </cofactor>
</comment>
<accession>A0A0G4N402</accession>
<feature type="compositionally biased region" description="Basic and acidic residues" evidence="3">
    <location>
        <begin position="299"/>
        <end position="314"/>
    </location>
</feature>
<dbReference type="PANTHER" id="PTHR11601:SF34">
    <property type="entry name" value="CYSTEINE DESULFURASE"/>
    <property type="match status" value="1"/>
</dbReference>
<dbReference type="InterPro" id="IPR015421">
    <property type="entry name" value="PyrdxlP-dep_Trfase_major"/>
</dbReference>
<dbReference type="SUPFAM" id="SSF53383">
    <property type="entry name" value="PLP-dependent transferases"/>
    <property type="match status" value="1"/>
</dbReference>
<dbReference type="Pfam" id="PF00266">
    <property type="entry name" value="Aminotran_5"/>
    <property type="match status" value="1"/>
</dbReference>
<dbReference type="Gene3D" id="3.40.640.10">
    <property type="entry name" value="Type I PLP-dependent aspartate aminotransferase-like (Major domain)"/>
    <property type="match status" value="1"/>
</dbReference>